<keyword evidence="2" id="KW-1185">Reference proteome</keyword>
<proteinExistence type="predicted"/>
<sequence>MHFLALRTHREFAIHEPEVVSQPPFPGRRRPPPHAFKLGGRISVAESQNGTNCHFHFQAHVGHPLPRMALSPRTRKTTVIAKRRRAIVDVATGTTSSSLAPAMSRMQNDTNCHAGASIPKGRAQHALTKSARRTPIHIYFTIPHLRSPPTGNGTLACVGRVGREQRRGTRPGSPYRARTHTLDTLCTPHNVREPLIWLG</sequence>
<accession>A0A8H6HCA6</accession>
<reference evidence="1 2" key="1">
    <citation type="submission" date="2020-07" db="EMBL/GenBank/DDBJ databases">
        <title>Comparative genomics of pyrophilous fungi reveals a link between fire events and developmental genes.</title>
        <authorList>
            <consortium name="DOE Joint Genome Institute"/>
            <person name="Steindorff A.S."/>
            <person name="Carver A."/>
            <person name="Calhoun S."/>
            <person name="Stillman K."/>
            <person name="Liu H."/>
            <person name="Lipzen A."/>
            <person name="Pangilinan J."/>
            <person name="Labutti K."/>
            <person name="Bruns T.D."/>
            <person name="Grigoriev I.V."/>
        </authorList>
    </citation>
    <scope>NUCLEOTIDE SEQUENCE [LARGE SCALE GENOMIC DNA]</scope>
    <source>
        <strain evidence="1 2">CBS 144469</strain>
    </source>
</reference>
<evidence type="ECO:0000313" key="2">
    <source>
        <dbReference type="Proteomes" id="UP000521943"/>
    </source>
</evidence>
<dbReference type="Proteomes" id="UP000521943">
    <property type="component" value="Unassembled WGS sequence"/>
</dbReference>
<evidence type="ECO:0000313" key="1">
    <source>
        <dbReference type="EMBL" id="KAF6743213.1"/>
    </source>
</evidence>
<comment type="caution">
    <text evidence="1">The sequence shown here is derived from an EMBL/GenBank/DDBJ whole genome shotgun (WGS) entry which is preliminary data.</text>
</comment>
<dbReference type="EMBL" id="JACGCI010000152">
    <property type="protein sequence ID" value="KAF6743213.1"/>
    <property type="molecule type" value="Genomic_DNA"/>
</dbReference>
<protein>
    <submittedName>
        <fullName evidence="1">Uncharacterized protein</fullName>
    </submittedName>
</protein>
<organism evidence="1 2">
    <name type="scientific">Ephemerocybe angulata</name>
    <dbReference type="NCBI Taxonomy" id="980116"/>
    <lineage>
        <taxon>Eukaryota</taxon>
        <taxon>Fungi</taxon>
        <taxon>Dikarya</taxon>
        <taxon>Basidiomycota</taxon>
        <taxon>Agaricomycotina</taxon>
        <taxon>Agaricomycetes</taxon>
        <taxon>Agaricomycetidae</taxon>
        <taxon>Agaricales</taxon>
        <taxon>Agaricineae</taxon>
        <taxon>Psathyrellaceae</taxon>
        <taxon>Ephemerocybe</taxon>
    </lineage>
</organism>
<gene>
    <name evidence="1" type="ORF">DFP72DRAFT_859234</name>
</gene>
<dbReference type="AlphaFoldDB" id="A0A8H6HCA6"/>
<name>A0A8H6HCA6_9AGAR</name>